<keyword evidence="2" id="KW-1185">Reference proteome</keyword>
<sequence length="149" mass="16759">MFPVLLSSLVLSGQVHISVPVNQYPWGYPGYPHGGNIIIVQPQQIQPPVLVEFDALGKDWGSVWINGEEVYRPKLYNRRQVLNLAPGSYRVVLTGITKYDVWSAGYLNVGRTGTLRVVFSKTDGVYVQGDPSAWLGDRDVRNGMEVWRR</sequence>
<comment type="caution">
    <text evidence="1">The sequence shown here is derived from an EMBL/GenBank/DDBJ whole genome shotgun (WGS) entry which is preliminary data.</text>
</comment>
<gene>
    <name evidence="1" type="ORF">NC998_00480</name>
</gene>
<evidence type="ECO:0000313" key="1">
    <source>
        <dbReference type="EMBL" id="MEP0815566.1"/>
    </source>
</evidence>
<reference evidence="1 2" key="1">
    <citation type="submission" date="2022-04" db="EMBL/GenBank/DDBJ databases">
        <title>Positive selection, recombination, and allopatry shape intraspecific diversity of widespread and dominant cyanobacteria.</title>
        <authorList>
            <person name="Wei J."/>
            <person name="Shu W."/>
            <person name="Hu C."/>
        </authorList>
    </citation>
    <scope>NUCLEOTIDE SEQUENCE [LARGE SCALE GENOMIC DNA]</scope>
    <source>
        <strain evidence="1 2">GB2-A4</strain>
    </source>
</reference>
<dbReference type="Proteomes" id="UP001464891">
    <property type="component" value="Unassembled WGS sequence"/>
</dbReference>
<proteinExistence type="predicted"/>
<organism evidence="1 2">
    <name type="scientific">Trichocoleus desertorum GB2-A4</name>
    <dbReference type="NCBI Taxonomy" id="2933944"/>
    <lineage>
        <taxon>Bacteria</taxon>
        <taxon>Bacillati</taxon>
        <taxon>Cyanobacteriota</taxon>
        <taxon>Cyanophyceae</taxon>
        <taxon>Leptolyngbyales</taxon>
        <taxon>Trichocoleusaceae</taxon>
        <taxon>Trichocoleus</taxon>
    </lineage>
</organism>
<dbReference type="RefSeq" id="WP_190431117.1">
    <property type="nucleotide sequence ID" value="NZ_JAMPKM010000001.1"/>
</dbReference>
<name>A0ABV0J1C5_9CYAN</name>
<dbReference type="EMBL" id="JAMPKM010000001">
    <property type="protein sequence ID" value="MEP0815566.1"/>
    <property type="molecule type" value="Genomic_DNA"/>
</dbReference>
<protein>
    <recommendedName>
        <fullName evidence="3">Galectin</fullName>
    </recommendedName>
</protein>
<accession>A0ABV0J1C5</accession>
<evidence type="ECO:0008006" key="3">
    <source>
        <dbReference type="Google" id="ProtNLM"/>
    </source>
</evidence>
<evidence type="ECO:0000313" key="2">
    <source>
        <dbReference type="Proteomes" id="UP001464891"/>
    </source>
</evidence>